<evidence type="ECO:0000256" key="9">
    <source>
        <dbReference type="ARBA" id="ARBA00038262"/>
    </source>
</evidence>
<keyword evidence="8" id="KW-0539">Nucleus</keyword>
<dbReference type="GO" id="GO:0005634">
    <property type="term" value="C:nucleus"/>
    <property type="evidence" value="ECO:0007669"/>
    <property type="project" value="UniProtKB-SubCell"/>
</dbReference>
<gene>
    <name evidence="13" type="primary">Hes2</name>
</gene>
<dbReference type="Gene3D" id="6.10.250.980">
    <property type="match status" value="1"/>
</dbReference>
<dbReference type="CDD" id="cd19748">
    <property type="entry name" value="bHLH-O_HEY1"/>
    <property type="match status" value="1"/>
</dbReference>
<evidence type="ECO:0000256" key="6">
    <source>
        <dbReference type="ARBA" id="ARBA00023125"/>
    </source>
</evidence>
<evidence type="ECO:0000256" key="8">
    <source>
        <dbReference type="ARBA" id="ARBA00023242"/>
    </source>
</evidence>
<dbReference type="InterPro" id="IPR036638">
    <property type="entry name" value="HLH_DNA-bd_sf"/>
</dbReference>
<keyword evidence="6" id="KW-0238">DNA-binding</keyword>
<feature type="domain" description="Orange" evidence="12">
    <location>
        <begin position="108"/>
        <end position="144"/>
    </location>
</feature>
<evidence type="ECO:0000259" key="11">
    <source>
        <dbReference type="PROSITE" id="PS50888"/>
    </source>
</evidence>
<evidence type="ECO:0000256" key="5">
    <source>
        <dbReference type="ARBA" id="ARBA00023015"/>
    </source>
</evidence>
<feature type="domain" description="BHLH" evidence="11">
    <location>
        <begin position="34"/>
        <end position="89"/>
    </location>
</feature>
<dbReference type="EMBL" id="HG004121">
    <property type="protein sequence ID" value="CDF52135.1"/>
    <property type="molecule type" value="mRNA"/>
</dbReference>
<dbReference type="GO" id="GO:0007219">
    <property type="term" value="P:Notch signaling pathway"/>
    <property type="evidence" value="ECO:0007669"/>
    <property type="project" value="UniProtKB-KW"/>
</dbReference>
<evidence type="ECO:0000256" key="2">
    <source>
        <dbReference type="ARBA" id="ARBA00022473"/>
    </source>
</evidence>
<reference evidence="13" key="1">
    <citation type="submission" date="2013-05" db="EMBL/GenBank/DDBJ databases">
        <authorList>
            <person name="Janssen R."/>
        </authorList>
    </citation>
    <scope>NUCLEOTIDE SEQUENCE</scope>
    <source>
        <tissue evidence="13">Whole organism</tissue>
    </source>
</reference>
<evidence type="ECO:0000259" key="12">
    <source>
        <dbReference type="PROSITE" id="PS51054"/>
    </source>
</evidence>
<keyword evidence="7" id="KW-0804">Transcription</keyword>
<organism evidence="13">
    <name type="scientific">Euperipatoides kanangrensis</name>
    <dbReference type="NCBI Taxonomy" id="488523"/>
    <lineage>
        <taxon>Eukaryota</taxon>
        <taxon>Metazoa</taxon>
        <taxon>Ecdysozoa</taxon>
        <taxon>Onychophora</taxon>
        <taxon>Udeonychophora</taxon>
        <taxon>Euonychophora</taxon>
        <taxon>Peripatopsidae</taxon>
        <taxon>Euperipatoides</taxon>
    </lineage>
</organism>
<sequence>MKRNLSDSEHDDVFDESCKGTSPSQSNDSCQVLNRKKRRGIIEKRRRDRINNSLTELRRLVPTAFEKQGSAKLEKAEILQMTVDHLRMLHSKGLDALAFDPHKFAMDYHSVGFRECASEVARYLVTVEGMDIQDPLRLRLMGHLQCYSAQREVQTKAAAAVAHNSTSWSLNPMTSHHGHTQYNNSTTTMNMLTQHNPQHNNPDQMSHHGSLPALPCSEARIGQPVPSDSIASMPSHGPSHGRLPTTAGIAPVMPAATTSGAQISPSIVPSIPHHMHASQYPLSLNTYTFPNLSPNGNSPTSTSSVLNAHAAAVKPLSTMGNRTCLLTIVE</sequence>
<keyword evidence="3" id="KW-0678">Repressor</keyword>
<comment type="similarity">
    <text evidence="9">Belongs to the HEY family.</text>
</comment>
<dbReference type="GO" id="GO:0032502">
    <property type="term" value="P:developmental process"/>
    <property type="evidence" value="ECO:0007669"/>
    <property type="project" value="UniProtKB-ARBA"/>
</dbReference>
<keyword evidence="2" id="KW-0217">Developmental protein</keyword>
<dbReference type="GO" id="GO:0006355">
    <property type="term" value="P:regulation of DNA-templated transcription"/>
    <property type="evidence" value="ECO:0007669"/>
    <property type="project" value="InterPro"/>
</dbReference>
<dbReference type="Gene3D" id="4.10.280.10">
    <property type="entry name" value="Helix-loop-helix DNA-binding domain"/>
    <property type="match status" value="1"/>
</dbReference>
<proteinExistence type="evidence at transcript level"/>
<dbReference type="SUPFAM" id="SSF47459">
    <property type="entry name" value="HLH, helix-loop-helix DNA-binding domain"/>
    <property type="match status" value="1"/>
</dbReference>
<accession>S6DEZ5</accession>
<dbReference type="SMART" id="SM00353">
    <property type="entry name" value="HLH"/>
    <property type="match status" value="1"/>
</dbReference>
<dbReference type="Pfam" id="PF00010">
    <property type="entry name" value="HLH"/>
    <property type="match status" value="1"/>
</dbReference>
<dbReference type="GO" id="GO:0046983">
    <property type="term" value="F:protein dimerization activity"/>
    <property type="evidence" value="ECO:0007669"/>
    <property type="project" value="InterPro"/>
</dbReference>
<dbReference type="InterPro" id="IPR003650">
    <property type="entry name" value="Orange_dom"/>
</dbReference>
<evidence type="ECO:0000256" key="10">
    <source>
        <dbReference type="SAM" id="MobiDB-lite"/>
    </source>
</evidence>
<dbReference type="PROSITE" id="PS51054">
    <property type="entry name" value="ORANGE"/>
    <property type="match status" value="1"/>
</dbReference>
<evidence type="ECO:0000256" key="4">
    <source>
        <dbReference type="ARBA" id="ARBA00022976"/>
    </source>
</evidence>
<dbReference type="FunFam" id="4.10.280.10:FF:000012">
    <property type="entry name" value="hairy/enhancer-of-split related with YRPW motif protein 1"/>
    <property type="match status" value="1"/>
</dbReference>
<evidence type="ECO:0000256" key="1">
    <source>
        <dbReference type="ARBA" id="ARBA00004123"/>
    </source>
</evidence>
<feature type="compositionally biased region" description="Polar residues" evidence="10">
    <location>
        <begin position="19"/>
        <end position="32"/>
    </location>
</feature>
<keyword evidence="5" id="KW-0805">Transcription regulation</keyword>
<keyword evidence="4" id="KW-0914">Notch signaling pathway</keyword>
<dbReference type="PANTHER" id="PTHR10985">
    <property type="entry name" value="BASIC HELIX-LOOP-HELIX TRANSCRIPTION FACTOR, HES-RELATED"/>
    <property type="match status" value="1"/>
</dbReference>
<protein>
    <submittedName>
        <fullName evidence="13">Transcription factor</fullName>
    </submittedName>
</protein>
<dbReference type="GO" id="GO:0003677">
    <property type="term" value="F:DNA binding"/>
    <property type="evidence" value="ECO:0007669"/>
    <property type="project" value="UniProtKB-KW"/>
</dbReference>
<evidence type="ECO:0000256" key="3">
    <source>
        <dbReference type="ARBA" id="ARBA00022491"/>
    </source>
</evidence>
<evidence type="ECO:0000256" key="7">
    <source>
        <dbReference type="ARBA" id="ARBA00023163"/>
    </source>
</evidence>
<dbReference type="Pfam" id="PF07527">
    <property type="entry name" value="Hairy_orange"/>
    <property type="match status" value="1"/>
</dbReference>
<dbReference type="AlphaFoldDB" id="S6DEZ5"/>
<feature type="region of interest" description="Disordered" evidence="10">
    <location>
        <begin position="1"/>
        <end position="33"/>
    </location>
</feature>
<evidence type="ECO:0000313" key="13">
    <source>
        <dbReference type="EMBL" id="CDF52135.1"/>
    </source>
</evidence>
<comment type="subcellular location">
    <subcellularLocation>
        <location evidence="1">Nucleus</location>
    </subcellularLocation>
</comment>
<dbReference type="PROSITE" id="PS50888">
    <property type="entry name" value="BHLH"/>
    <property type="match status" value="1"/>
</dbReference>
<dbReference type="InterPro" id="IPR050370">
    <property type="entry name" value="HES_HEY"/>
</dbReference>
<dbReference type="InterPro" id="IPR011598">
    <property type="entry name" value="bHLH_dom"/>
</dbReference>
<dbReference type="SUPFAM" id="SSF158457">
    <property type="entry name" value="Orange domain-like"/>
    <property type="match status" value="1"/>
</dbReference>
<reference evidence="13" key="2">
    <citation type="submission" date="2013-08" db="EMBL/GenBank/DDBJ databases">
        <title>Deciphering the onychophoran segmentation gene cascade: gene expression reveals limited involvement of pair rule gene orthologs in segmentation, but a highly conserved segment polarity gene network.</title>
        <authorList>
            <person name="Janssen R.J."/>
            <person name="Budd G.E."/>
        </authorList>
    </citation>
    <scope>NUCLEOTIDE SEQUENCE</scope>
    <source>
        <tissue evidence="13">Whole organism</tissue>
    </source>
</reference>
<dbReference type="SMART" id="SM00511">
    <property type="entry name" value="ORANGE"/>
    <property type="match status" value="1"/>
</dbReference>
<name>S6DEZ5_9BILA</name>